<organism evidence="1 2">
    <name type="scientific">Synechococcus phage Syn19</name>
    <dbReference type="NCBI Taxonomy" id="445684"/>
    <lineage>
        <taxon>Viruses</taxon>
        <taxon>Duplodnaviria</taxon>
        <taxon>Heunggongvirae</taxon>
        <taxon>Uroviricota</taxon>
        <taxon>Caudoviricetes</taxon>
        <taxon>Pantevenvirales</taxon>
        <taxon>Kyanoviridae</taxon>
        <taxon>Pontusvirus</taxon>
        <taxon>Pontusvirus syn19</taxon>
    </lineage>
</organism>
<dbReference type="Proteomes" id="UP000006535">
    <property type="component" value="Segment"/>
</dbReference>
<gene>
    <name evidence="1" type="ORF">Syn19_156</name>
</gene>
<accession>E3SQC1</accession>
<dbReference type="EMBL" id="GU071106">
    <property type="protein sequence ID" value="ADO99401.1"/>
    <property type="molecule type" value="Genomic_DNA"/>
</dbReference>
<evidence type="ECO:0000313" key="2">
    <source>
        <dbReference type="Proteomes" id="UP000006535"/>
    </source>
</evidence>
<sequence>MRDRYKRNIRYYETGFTTRLFLYNLLNTIGCLRGPHNKTRL</sequence>
<dbReference type="GeneID" id="10328413"/>
<evidence type="ECO:0000313" key="1">
    <source>
        <dbReference type="EMBL" id="ADO99401.1"/>
    </source>
</evidence>
<keyword evidence="2" id="KW-1185">Reference proteome</keyword>
<name>E3SQC1_9CAUD</name>
<protein>
    <submittedName>
        <fullName evidence="1">Uncharacterized protein</fullName>
    </submittedName>
</protein>
<dbReference type="KEGG" id="vg:10328413"/>
<proteinExistence type="predicted"/>
<reference evidence="1 2" key="1">
    <citation type="journal article" date="2010" name="Environ. Microbiol.">
        <title>Genomic analysis of oceanic cyanobacterial myoviruses compared with T4-like myoviruses from diverse hosts and environments.</title>
        <authorList>
            <person name="Sullivan M.B."/>
            <person name="Huang K.H."/>
            <person name="Ignacio-Espinoza J.C."/>
            <person name="Berlin A.M."/>
            <person name="Kelly L."/>
            <person name="Weigele P.R."/>
            <person name="DeFrancesco A.S."/>
            <person name="Kern S.E."/>
            <person name="Thompson L.R."/>
            <person name="Young S."/>
            <person name="Yandava C."/>
            <person name="Fu R."/>
            <person name="Krastins B."/>
            <person name="Chase M."/>
            <person name="Sarracino D."/>
            <person name="Osburne M.S."/>
            <person name="Henn M.R."/>
            <person name="Chisholm S.W."/>
        </authorList>
    </citation>
    <scope>NUCLEOTIDE SEQUENCE [LARGE SCALE GENOMIC DNA]</scope>
    <source>
        <strain evidence="1">Syn19</strain>
    </source>
</reference>
<dbReference type="RefSeq" id="YP_004323989.1">
    <property type="nucleotide sequence ID" value="NC_015286.1"/>
</dbReference>